<dbReference type="PIRSF" id="PIRSF029171">
    <property type="entry name" value="Esterase_LipA"/>
    <property type="match status" value="1"/>
</dbReference>
<accession>A0A1J4TQV8</accession>
<dbReference type="InterPro" id="IPR029058">
    <property type="entry name" value="AB_hydrolase_fold"/>
</dbReference>
<keyword evidence="2" id="KW-0812">Transmembrane</keyword>
<dbReference type="InterPro" id="IPR001375">
    <property type="entry name" value="Peptidase_S9_cat"/>
</dbReference>
<keyword evidence="1" id="KW-0378">Hydrolase</keyword>
<dbReference type="InterPro" id="IPR005152">
    <property type="entry name" value="Lipase_secreted"/>
</dbReference>
<dbReference type="GO" id="GO:0016042">
    <property type="term" value="P:lipid catabolic process"/>
    <property type="evidence" value="ECO:0007669"/>
    <property type="project" value="InterPro"/>
</dbReference>
<gene>
    <name evidence="5" type="ORF">AUJ73_04440</name>
</gene>
<dbReference type="InterPro" id="IPR050261">
    <property type="entry name" value="FrsA_esterase"/>
</dbReference>
<comment type="caution">
    <text evidence="5">The sequence shown here is derived from an EMBL/GenBank/DDBJ whole genome shotgun (WGS) entry which is preliminary data.</text>
</comment>
<dbReference type="GO" id="GO:0004806">
    <property type="term" value="F:triacylglycerol lipase activity"/>
    <property type="evidence" value="ECO:0007669"/>
    <property type="project" value="InterPro"/>
</dbReference>
<dbReference type="GO" id="GO:0006508">
    <property type="term" value="P:proteolysis"/>
    <property type="evidence" value="ECO:0007669"/>
    <property type="project" value="InterPro"/>
</dbReference>
<protein>
    <recommendedName>
        <fullName evidence="7">Serine aminopeptidase S33 domain-containing protein</fullName>
    </recommendedName>
</protein>
<dbReference type="STRING" id="1805209.AUJ73_04440"/>
<sequence length="413" mass="47134">MNKKYIYILFIITAIVGLAYYYKNHYNKILAENTPQKLSLGNNTEKQIEENPLSIISMRKKDYPVSELVIEQTLPAGTNYIQYIASYKSDGLKIYGLLTIPTGIKPKNGWPVIIFNHGYIPPDAYKTTERYVAYVAALAKNGYIVYKPDYRGHGNSEGQPEGAYYSPSYAIDTLNALSSLKRFKEADPERIGMWGHSMGGNIISRDIVVDTKDMKLHGLTPVVSSNSSASEIRRSIILRLSFDKLRIRSGYPQYRIHPRVCTRGLLRRRIKAAVIWGGVVGTYNDLMNNWQRKVRYQPSTRELSQRNNYRKTLTDRYGTPDSNSVFWNSIDPTHFLTDVTTPIQLHTGGNDEEVPVTFSVNLKDRLEKAGKYAEYYNYPGGDHNISSPNFELAMQRSIDFFNKYLKGGEINEK</sequence>
<dbReference type="Pfam" id="PF12146">
    <property type="entry name" value="Hydrolase_4"/>
    <property type="match status" value="1"/>
</dbReference>
<dbReference type="PANTHER" id="PTHR22946">
    <property type="entry name" value="DIENELACTONE HYDROLASE DOMAIN-CONTAINING PROTEIN-RELATED"/>
    <property type="match status" value="1"/>
</dbReference>
<evidence type="ECO:0008006" key="7">
    <source>
        <dbReference type="Google" id="ProtNLM"/>
    </source>
</evidence>
<dbReference type="Gene3D" id="3.40.50.1820">
    <property type="entry name" value="alpha/beta hydrolase"/>
    <property type="match status" value="2"/>
</dbReference>
<dbReference type="EMBL" id="MNUY01000070">
    <property type="protein sequence ID" value="OIO13045.1"/>
    <property type="molecule type" value="Genomic_DNA"/>
</dbReference>
<dbReference type="Pfam" id="PF00326">
    <property type="entry name" value="Peptidase_S9"/>
    <property type="match status" value="1"/>
</dbReference>
<keyword evidence="2" id="KW-1133">Transmembrane helix</keyword>
<organism evidence="5 6">
    <name type="scientific">Candidatus Gottesmanbacteria bacterium CG1_02_37_22</name>
    <dbReference type="NCBI Taxonomy" id="1805209"/>
    <lineage>
        <taxon>Bacteria</taxon>
        <taxon>Candidatus Gottesmaniibacteriota</taxon>
    </lineage>
</organism>
<name>A0A1J4TQV8_9BACT</name>
<evidence type="ECO:0000313" key="6">
    <source>
        <dbReference type="Proteomes" id="UP000183120"/>
    </source>
</evidence>
<dbReference type="PANTHER" id="PTHR22946:SF9">
    <property type="entry name" value="POLYKETIDE TRANSFERASE AF380"/>
    <property type="match status" value="1"/>
</dbReference>
<evidence type="ECO:0000259" key="3">
    <source>
        <dbReference type="Pfam" id="PF00326"/>
    </source>
</evidence>
<keyword evidence="2" id="KW-0472">Membrane</keyword>
<evidence type="ECO:0000313" key="5">
    <source>
        <dbReference type="EMBL" id="OIO13045.1"/>
    </source>
</evidence>
<evidence type="ECO:0000256" key="2">
    <source>
        <dbReference type="SAM" id="Phobius"/>
    </source>
</evidence>
<evidence type="ECO:0000256" key="1">
    <source>
        <dbReference type="ARBA" id="ARBA00022801"/>
    </source>
</evidence>
<feature type="domain" description="Serine aminopeptidase S33" evidence="4">
    <location>
        <begin position="113"/>
        <end position="205"/>
    </location>
</feature>
<evidence type="ECO:0000259" key="4">
    <source>
        <dbReference type="Pfam" id="PF12146"/>
    </source>
</evidence>
<feature type="transmembrane region" description="Helical" evidence="2">
    <location>
        <begin position="5"/>
        <end position="22"/>
    </location>
</feature>
<reference evidence="5 6" key="1">
    <citation type="journal article" date="2016" name="Environ. Microbiol.">
        <title>Genomic resolution of a cold subsurface aquifer community provides metabolic insights for novel microbes adapted to high CO concentrations.</title>
        <authorList>
            <person name="Probst A.J."/>
            <person name="Castelle C.J."/>
            <person name="Singh A."/>
            <person name="Brown C.T."/>
            <person name="Anantharaman K."/>
            <person name="Sharon I."/>
            <person name="Hug L.A."/>
            <person name="Burstein D."/>
            <person name="Emerson J.B."/>
            <person name="Thomas B.C."/>
            <person name="Banfield J.F."/>
        </authorList>
    </citation>
    <scope>NUCLEOTIDE SEQUENCE [LARGE SCALE GENOMIC DNA]</scope>
    <source>
        <strain evidence="5">CG1_02_37_22</strain>
    </source>
</reference>
<dbReference type="AlphaFoldDB" id="A0A1J4TQV8"/>
<dbReference type="GO" id="GO:0008236">
    <property type="term" value="F:serine-type peptidase activity"/>
    <property type="evidence" value="ECO:0007669"/>
    <property type="project" value="InterPro"/>
</dbReference>
<feature type="domain" description="Peptidase S9 prolyl oligopeptidase catalytic" evidence="3">
    <location>
        <begin position="313"/>
        <end position="406"/>
    </location>
</feature>
<dbReference type="InterPro" id="IPR022742">
    <property type="entry name" value="Hydrolase_4"/>
</dbReference>
<proteinExistence type="predicted"/>
<dbReference type="Proteomes" id="UP000183120">
    <property type="component" value="Unassembled WGS sequence"/>
</dbReference>
<dbReference type="SUPFAM" id="SSF53474">
    <property type="entry name" value="alpha/beta-Hydrolases"/>
    <property type="match status" value="1"/>
</dbReference>